<reference evidence="2" key="1">
    <citation type="journal article" date="2017" name="Nat. Ecol. Evol.">
        <title>Genome expansion and lineage-specific genetic innovations in the forest pathogenic fungi Armillaria.</title>
        <authorList>
            <person name="Sipos G."/>
            <person name="Prasanna A.N."/>
            <person name="Walter M.C."/>
            <person name="O'Connor E."/>
            <person name="Balint B."/>
            <person name="Krizsan K."/>
            <person name="Kiss B."/>
            <person name="Hess J."/>
            <person name="Varga T."/>
            <person name="Slot J."/>
            <person name="Riley R."/>
            <person name="Boka B."/>
            <person name="Rigling D."/>
            <person name="Barry K."/>
            <person name="Lee J."/>
            <person name="Mihaltcheva S."/>
            <person name="LaButti K."/>
            <person name="Lipzen A."/>
            <person name="Waldron R."/>
            <person name="Moloney N.M."/>
            <person name="Sperisen C."/>
            <person name="Kredics L."/>
            <person name="Vagvoelgyi C."/>
            <person name="Patrignani A."/>
            <person name="Fitzpatrick D."/>
            <person name="Nagy I."/>
            <person name="Doyle S."/>
            <person name="Anderson J.B."/>
            <person name="Grigoriev I.V."/>
            <person name="Gueldener U."/>
            <person name="Muensterkoetter M."/>
            <person name="Nagy L.G."/>
        </authorList>
    </citation>
    <scope>NUCLEOTIDE SEQUENCE [LARGE SCALE GENOMIC DNA]</scope>
    <source>
        <strain evidence="2">Ar21-2</strain>
    </source>
</reference>
<accession>A0A2H3CWM9</accession>
<name>A0A2H3CWM9_ARMGA</name>
<feature type="non-terminal residue" evidence="1">
    <location>
        <position position="1"/>
    </location>
</feature>
<dbReference type="EMBL" id="KZ293733">
    <property type="protein sequence ID" value="PBK81187.1"/>
    <property type="molecule type" value="Genomic_DNA"/>
</dbReference>
<organism evidence="1 2">
    <name type="scientific">Armillaria gallica</name>
    <name type="common">Bulbous honey fungus</name>
    <name type="synonym">Armillaria bulbosa</name>
    <dbReference type="NCBI Taxonomy" id="47427"/>
    <lineage>
        <taxon>Eukaryota</taxon>
        <taxon>Fungi</taxon>
        <taxon>Dikarya</taxon>
        <taxon>Basidiomycota</taxon>
        <taxon>Agaricomycotina</taxon>
        <taxon>Agaricomycetes</taxon>
        <taxon>Agaricomycetidae</taxon>
        <taxon>Agaricales</taxon>
        <taxon>Marasmiineae</taxon>
        <taxon>Physalacriaceae</taxon>
        <taxon>Armillaria</taxon>
    </lineage>
</organism>
<dbReference type="InParanoid" id="A0A2H3CWM9"/>
<dbReference type="AlphaFoldDB" id="A0A2H3CWM9"/>
<sequence length="58" mass="6674">IIADMQAHFDNMKCPNSGNVHTHLTSLHMKYEELCAISMVLTDNQYVTHIIGSLPYYY</sequence>
<dbReference type="Proteomes" id="UP000217790">
    <property type="component" value="Unassembled WGS sequence"/>
</dbReference>
<dbReference type="OrthoDB" id="3263038at2759"/>
<evidence type="ECO:0000313" key="1">
    <source>
        <dbReference type="EMBL" id="PBK81187.1"/>
    </source>
</evidence>
<evidence type="ECO:0000313" key="2">
    <source>
        <dbReference type="Proteomes" id="UP000217790"/>
    </source>
</evidence>
<gene>
    <name evidence="1" type="ORF">ARMGADRAFT_948558</name>
</gene>
<protein>
    <submittedName>
        <fullName evidence="1">Uncharacterized protein</fullName>
    </submittedName>
</protein>
<proteinExistence type="predicted"/>
<keyword evidence="2" id="KW-1185">Reference proteome</keyword>